<organism evidence="13 14">
    <name type="scientific">Asparagus officinalis</name>
    <name type="common">Garden asparagus</name>
    <dbReference type="NCBI Taxonomy" id="4686"/>
    <lineage>
        <taxon>Eukaryota</taxon>
        <taxon>Viridiplantae</taxon>
        <taxon>Streptophyta</taxon>
        <taxon>Embryophyta</taxon>
        <taxon>Tracheophyta</taxon>
        <taxon>Spermatophyta</taxon>
        <taxon>Magnoliopsida</taxon>
        <taxon>Liliopsida</taxon>
        <taxon>Asparagales</taxon>
        <taxon>Asparagaceae</taxon>
        <taxon>Asparagoideae</taxon>
        <taxon>Asparagus</taxon>
    </lineage>
</organism>
<reference evidence="14" key="1">
    <citation type="journal article" date="2017" name="Nat. Commun.">
        <title>The asparagus genome sheds light on the origin and evolution of a young Y chromosome.</title>
        <authorList>
            <person name="Harkess A."/>
            <person name="Zhou J."/>
            <person name="Xu C."/>
            <person name="Bowers J.E."/>
            <person name="Van der Hulst R."/>
            <person name="Ayyampalayam S."/>
            <person name="Mercati F."/>
            <person name="Riccardi P."/>
            <person name="McKain M.R."/>
            <person name="Kakrana A."/>
            <person name="Tang H."/>
            <person name="Ray J."/>
            <person name="Groenendijk J."/>
            <person name="Arikit S."/>
            <person name="Mathioni S.M."/>
            <person name="Nakano M."/>
            <person name="Shan H."/>
            <person name="Telgmann-Rauber A."/>
            <person name="Kanno A."/>
            <person name="Yue Z."/>
            <person name="Chen H."/>
            <person name="Li W."/>
            <person name="Chen Y."/>
            <person name="Xu X."/>
            <person name="Zhang Y."/>
            <person name="Luo S."/>
            <person name="Chen H."/>
            <person name="Gao J."/>
            <person name="Mao Z."/>
            <person name="Pires J.C."/>
            <person name="Luo M."/>
            <person name="Kudrna D."/>
            <person name="Wing R.A."/>
            <person name="Meyers B.C."/>
            <person name="Yi K."/>
            <person name="Kong H."/>
            <person name="Lavrijsen P."/>
            <person name="Sunseri F."/>
            <person name="Falavigna A."/>
            <person name="Ye Y."/>
            <person name="Leebens-Mack J.H."/>
            <person name="Chen G."/>
        </authorList>
    </citation>
    <scope>NUCLEOTIDE SEQUENCE [LARGE SCALE GENOMIC DNA]</scope>
    <source>
        <strain evidence="14">cv. DH0086</strain>
    </source>
</reference>
<dbReference type="GO" id="GO:0008865">
    <property type="term" value="F:fructokinase activity"/>
    <property type="evidence" value="ECO:0007669"/>
    <property type="project" value="RHEA"/>
</dbReference>
<keyword evidence="6 10" id="KW-0418">Kinase</keyword>
<comment type="similarity">
    <text evidence="3 10">Belongs to the hexokinase family.</text>
</comment>
<dbReference type="EMBL" id="CM007383">
    <property type="protein sequence ID" value="ONK74514.1"/>
    <property type="molecule type" value="Genomic_DNA"/>
</dbReference>
<keyword evidence="7 10" id="KW-0067">ATP-binding</keyword>
<dbReference type="GO" id="GO:0005829">
    <property type="term" value="C:cytosol"/>
    <property type="evidence" value="ECO:0007669"/>
    <property type="project" value="TreeGrafter"/>
</dbReference>
<dbReference type="UniPathway" id="UPA00242"/>
<dbReference type="UniPathway" id="UPA00109">
    <property type="reaction ID" value="UER00180"/>
</dbReference>
<proteinExistence type="inferred from homology"/>
<dbReference type="InterPro" id="IPR043129">
    <property type="entry name" value="ATPase_NBD"/>
</dbReference>
<evidence type="ECO:0000256" key="10">
    <source>
        <dbReference type="RuleBase" id="RU362007"/>
    </source>
</evidence>
<dbReference type="PANTHER" id="PTHR19443:SF18">
    <property type="entry name" value="HEXOKINASE-LIKE 2 PROTEIN-RELATED"/>
    <property type="match status" value="1"/>
</dbReference>
<evidence type="ECO:0000256" key="2">
    <source>
        <dbReference type="ARBA" id="ARBA00005028"/>
    </source>
</evidence>
<dbReference type="SUPFAM" id="SSF53067">
    <property type="entry name" value="Actin-like ATPase domain"/>
    <property type="match status" value="2"/>
</dbReference>
<sequence length="454" mass="49258">MPVSKMWDVADAMVAEMRAGLFSNESGVSSLRMLVSPIDSFPTGNEEGTFYGVEMGRTKVCVFRAQLAGKELGVAKKELMEVPVPINLMVGTSEELYHYLAAQLVKFIASSGSTSVLGKPKEVGVAFSFPVIHSATEGIHVEWNKGFSIKESAGRDALTMLNEAMVKHGVDMHIASLVNNTVGTLVGGRYCSHETVAAIILGNGTNAAYLEPLESVPKWHGSRPPHGQLVINMEWGDFLSSHLPVTEFDSQLDNESPRPGEQIFEKLISGMYLGDIVRRVLLKLAEETALFGDSVPLKLRIPFALRTPDVASMHQDTSSNLRVVAEKLDKALGIHDTTRTMRKLVVEVCDAVTKRAARLAGAGIVGILKKLGRDGTDKKAVVVVEGGLYEHYRLFRTYLHSSIKEMLQGKFSDNVVIEHWPDVCGVGSALLSVPSSHVCQLGICAEANQCLGAE</sequence>
<evidence type="ECO:0000313" key="14">
    <source>
        <dbReference type="Proteomes" id="UP000243459"/>
    </source>
</evidence>
<comment type="pathway">
    <text evidence="2">Carbohydrate metabolism; hexose metabolism.</text>
</comment>
<dbReference type="GO" id="GO:0001678">
    <property type="term" value="P:intracellular glucose homeostasis"/>
    <property type="evidence" value="ECO:0007669"/>
    <property type="project" value="InterPro"/>
</dbReference>
<accession>A0A5P1F8S2</accession>
<feature type="domain" description="Hexokinase C-terminal" evidence="12">
    <location>
        <begin position="197"/>
        <end position="431"/>
    </location>
</feature>
<comment type="pathway">
    <text evidence="1">Carbohydrate degradation.</text>
</comment>
<evidence type="ECO:0000259" key="12">
    <source>
        <dbReference type="Pfam" id="PF03727"/>
    </source>
</evidence>
<evidence type="ECO:0000256" key="1">
    <source>
        <dbReference type="ARBA" id="ARBA00004921"/>
    </source>
</evidence>
<evidence type="ECO:0000256" key="7">
    <source>
        <dbReference type="ARBA" id="ARBA00022840"/>
    </source>
</evidence>
<dbReference type="GO" id="GO:0006096">
    <property type="term" value="P:glycolytic process"/>
    <property type="evidence" value="ECO:0007669"/>
    <property type="project" value="UniProtKB-UniPathway"/>
</dbReference>
<dbReference type="AlphaFoldDB" id="A0A5P1F8S2"/>
<evidence type="ECO:0000256" key="8">
    <source>
        <dbReference type="ARBA" id="ARBA00023152"/>
    </source>
</evidence>
<dbReference type="GO" id="GO:0005524">
    <property type="term" value="F:ATP binding"/>
    <property type="evidence" value="ECO:0007669"/>
    <property type="project" value="UniProtKB-UniRule"/>
</dbReference>
<keyword evidence="4 10" id="KW-0808">Transferase</keyword>
<dbReference type="Gene3D" id="3.40.367.20">
    <property type="match status" value="1"/>
</dbReference>
<name>A0A5P1F8S2_ASPOF</name>
<dbReference type="Gene3D" id="3.30.420.40">
    <property type="match status" value="1"/>
</dbReference>
<evidence type="ECO:0000259" key="11">
    <source>
        <dbReference type="Pfam" id="PF00349"/>
    </source>
</evidence>
<dbReference type="PRINTS" id="PR00475">
    <property type="entry name" value="HEXOKINASE"/>
</dbReference>
<evidence type="ECO:0000256" key="5">
    <source>
        <dbReference type="ARBA" id="ARBA00022741"/>
    </source>
</evidence>
<keyword evidence="8 10" id="KW-0324">Glycolysis</keyword>
<evidence type="ECO:0000256" key="6">
    <source>
        <dbReference type="ARBA" id="ARBA00022777"/>
    </source>
</evidence>
<dbReference type="Proteomes" id="UP000243459">
    <property type="component" value="Chromosome 3"/>
</dbReference>
<keyword evidence="14" id="KW-1185">Reference proteome</keyword>
<comment type="catalytic activity">
    <reaction evidence="9">
        <text>D-fructose + ATP = D-fructose 6-phosphate + ADP + H(+)</text>
        <dbReference type="Rhea" id="RHEA:16125"/>
        <dbReference type="ChEBI" id="CHEBI:15378"/>
        <dbReference type="ChEBI" id="CHEBI:30616"/>
        <dbReference type="ChEBI" id="CHEBI:37721"/>
        <dbReference type="ChEBI" id="CHEBI:61527"/>
        <dbReference type="ChEBI" id="CHEBI:456216"/>
        <dbReference type="EC" id="2.7.1.1"/>
    </reaction>
    <physiologicalReaction direction="left-to-right" evidence="9">
        <dbReference type="Rhea" id="RHEA:16126"/>
    </physiologicalReaction>
</comment>
<dbReference type="Gramene" id="ONK74514">
    <property type="protein sequence ID" value="ONK74514"/>
    <property type="gene ID" value="A4U43_C03F7160"/>
</dbReference>
<dbReference type="PROSITE" id="PS51748">
    <property type="entry name" value="HEXOKINASE_2"/>
    <property type="match status" value="1"/>
</dbReference>
<dbReference type="Pfam" id="PF00349">
    <property type="entry name" value="Hexokinase_1"/>
    <property type="match status" value="1"/>
</dbReference>
<dbReference type="PANTHER" id="PTHR19443">
    <property type="entry name" value="HEXOKINASE"/>
    <property type="match status" value="1"/>
</dbReference>
<dbReference type="InterPro" id="IPR022672">
    <property type="entry name" value="Hexokinase_N"/>
</dbReference>
<dbReference type="Pfam" id="PF03727">
    <property type="entry name" value="Hexokinase_2"/>
    <property type="match status" value="1"/>
</dbReference>
<dbReference type="GO" id="GO:0019318">
    <property type="term" value="P:hexose metabolic process"/>
    <property type="evidence" value="ECO:0007669"/>
    <property type="project" value="UniProtKB-UniPathway"/>
</dbReference>
<protein>
    <recommendedName>
        <fullName evidence="10">Phosphotransferase</fullName>
        <ecNumber evidence="10">2.7.1.-</ecNumber>
    </recommendedName>
</protein>
<dbReference type="GO" id="GO:0005536">
    <property type="term" value="F:D-glucose binding"/>
    <property type="evidence" value="ECO:0007669"/>
    <property type="project" value="InterPro"/>
</dbReference>
<evidence type="ECO:0000256" key="9">
    <source>
        <dbReference type="ARBA" id="ARBA00047905"/>
    </source>
</evidence>
<evidence type="ECO:0000256" key="4">
    <source>
        <dbReference type="ARBA" id="ARBA00022679"/>
    </source>
</evidence>
<keyword evidence="5 10" id="KW-0547">Nucleotide-binding</keyword>
<gene>
    <name evidence="13" type="ORF">A4U43_C03F7160</name>
</gene>
<feature type="domain" description="Hexokinase N-terminal" evidence="11">
    <location>
        <begin position="3"/>
        <end position="190"/>
    </location>
</feature>
<dbReference type="InterPro" id="IPR001312">
    <property type="entry name" value="Hexokinase"/>
</dbReference>
<evidence type="ECO:0000256" key="3">
    <source>
        <dbReference type="ARBA" id="ARBA00009225"/>
    </source>
</evidence>
<dbReference type="EC" id="2.7.1.-" evidence="10"/>
<dbReference type="GO" id="GO:0005739">
    <property type="term" value="C:mitochondrion"/>
    <property type="evidence" value="ECO:0007669"/>
    <property type="project" value="TreeGrafter"/>
</dbReference>
<evidence type="ECO:0000313" key="13">
    <source>
        <dbReference type="EMBL" id="ONK74514.1"/>
    </source>
</evidence>
<dbReference type="InterPro" id="IPR022673">
    <property type="entry name" value="Hexokinase_C"/>
</dbReference>